<dbReference type="EMBL" id="BNDS01000046">
    <property type="protein sequence ID" value="GHI01558.1"/>
    <property type="molecule type" value="Genomic_DNA"/>
</dbReference>
<gene>
    <name evidence="1" type="ORF">AM1BK_51000</name>
</gene>
<sequence>MVQIPLCFVRDRFLTGLVLMSPFMGQFVKNYIRFVTWDLSMGQFHNKFNVVGPIGSFYGTVP</sequence>
<dbReference type="Proteomes" id="UP000637074">
    <property type="component" value="Unassembled WGS sequence"/>
</dbReference>
<reference evidence="1 2" key="1">
    <citation type="journal article" date="2022" name="Int. J. Syst. Evol. Microbiol.">
        <title>Neobacillus kokaensis sp. nov., isolated from soil.</title>
        <authorList>
            <person name="Yuki K."/>
            <person name="Matsubara H."/>
            <person name="Yamaguchi S."/>
        </authorList>
    </citation>
    <scope>NUCLEOTIDE SEQUENCE [LARGE SCALE GENOMIC DNA]</scope>
    <source>
        <strain evidence="1 2">LOB 377</strain>
    </source>
</reference>
<organism evidence="1 2">
    <name type="scientific">Neobacillus kokaensis</name>
    <dbReference type="NCBI Taxonomy" id="2759023"/>
    <lineage>
        <taxon>Bacteria</taxon>
        <taxon>Bacillati</taxon>
        <taxon>Bacillota</taxon>
        <taxon>Bacilli</taxon>
        <taxon>Bacillales</taxon>
        <taxon>Bacillaceae</taxon>
        <taxon>Neobacillus</taxon>
    </lineage>
</organism>
<keyword evidence="2" id="KW-1185">Reference proteome</keyword>
<evidence type="ECO:0000313" key="2">
    <source>
        <dbReference type="Proteomes" id="UP000637074"/>
    </source>
</evidence>
<accession>A0ABQ3NCD5</accession>
<comment type="caution">
    <text evidence="1">The sequence shown here is derived from an EMBL/GenBank/DDBJ whole genome shotgun (WGS) entry which is preliminary data.</text>
</comment>
<name>A0ABQ3NCD5_9BACI</name>
<evidence type="ECO:0000313" key="1">
    <source>
        <dbReference type="EMBL" id="GHI01558.1"/>
    </source>
</evidence>
<protein>
    <submittedName>
        <fullName evidence="1">Uncharacterized protein</fullName>
    </submittedName>
</protein>
<proteinExistence type="predicted"/>